<feature type="region of interest" description="Disordered" evidence="1">
    <location>
        <begin position="63"/>
        <end position="85"/>
    </location>
</feature>
<evidence type="ECO:0000313" key="4">
    <source>
        <dbReference type="Proteomes" id="UP001391051"/>
    </source>
</evidence>
<accession>A0ABR1QYD7</accession>
<organism evidence="3 4">
    <name type="scientific">Apiospora aurea</name>
    <dbReference type="NCBI Taxonomy" id="335848"/>
    <lineage>
        <taxon>Eukaryota</taxon>
        <taxon>Fungi</taxon>
        <taxon>Dikarya</taxon>
        <taxon>Ascomycota</taxon>
        <taxon>Pezizomycotina</taxon>
        <taxon>Sordariomycetes</taxon>
        <taxon>Xylariomycetidae</taxon>
        <taxon>Amphisphaeriales</taxon>
        <taxon>Apiosporaceae</taxon>
        <taxon>Apiospora</taxon>
    </lineage>
</organism>
<feature type="transmembrane region" description="Helical" evidence="2">
    <location>
        <begin position="34"/>
        <end position="53"/>
    </location>
</feature>
<sequence>MGAHIEVLSTVAKTDHVKTVYRQWARFSNGFECMFLFTLVVVVAFGFIMLEVLDEARERQRARLERDDLEKSNASKGGRAGKLRA</sequence>
<evidence type="ECO:0000256" key="1">
    <source>
        <dbReference type="SAM" id="MobiDB-lite"/>
    </source>
</evidence>
<dbReference type="EMBL" id="JAQQWE010000001">
    <property type="protein sequence ID" value="KAK7967472.1"/>
    <property type="molecule type" value="Genomic_DNA"/>
</dbReference>
<dbReference type="GeneID" id="92071033"/>
<feature type="compositionally biased region" description="Basic and acidic residues" evidence="1">
    <location>
        <begin position="63"/>
        <end position="73"/>
    </location>
</feature>
<comment type="caution">
    <text evidence="3">The sequence shown here is derived from an EMBL/GenBank/DDBJ whole genome shotgun (WGS) entry which is preliminary data.</text>
</comment>
<proteinExistence type="predicted"/>
<dbReference type="RefSeq" id="XP_066706864.1">
    <property type="nucleotide sequence ID" value="XM_066837971.1"/>
</dbReference>
<name>A0ABR1QYD7_9PEZI</name>
<keyword evidence="2" id="KW-0472">Membrane</keyword>
<keyword evidence="2" id="KW-0812">Transmembrane</keyword>
<evidence type="ECO:0008006" key="5">
    <source>
        <dbReference type="Google" id="ProtNLM"/>
    </source>
</evidence>
<evidence type="ECO:0000256" key="2">
    <source>
        <dbReference type="SAM" id="Phobius"/>
    </source>
</evidence>
<keyword evidence="4" id="KW-1185">Reference proteome</keyword>
<keyword evidence="2" id="KW-1133">Transmembrane helix</keyword>
<protein>
    <recommendedName>
        <fullName evidence="5">Copper transporter</fullName>
    </recommendedName>
</protein>
<dbReference type="Proteomes" id="UP001391051">
    <property type="component" value="Unassembled WGS sequence"/>
</dbReference>
<gene>
    <name evidence="3" type="ORF">PG986_001749</name>
</gene>
<evidence type="ECO:0000313" key="3">
    <source>
        <dbReference type="EMBL" id="KAK7967472.1"/>
    </source>
</evidence>
<reference evidence="3 4" key="1">
    <citation type="submission" date="2023-01" db="EMBL/GenBank/DDBJ databases">
        <title>Analysis of 21 Apiospora genomes using comparative genomics revels a genus with tremendous synthesis potential of carbohydrate active enzymes and secondary metabolites.</title>
        <authorList>
            <person name="Sorensen T."/>
        </authorList>
    </citation>
    <scope>NUCLEOTIDE SEQUENCE [LARGE SCALE GENOMIC DNA]</scope>
    <source>
        <strain evidence="3 4">CBS 24483</strain>
    </source>
</reference>